<feature type="domain" description="GB1/RHD3-type G" evidence="4">
    <location>
        <begin position="41"/>
        <end position="131"/>
    </location>
</feature>
<dbReference type="InterPro" id="IPR030386">
    <property type="entry name" value="G_GB1_RHD3_dom"/>
</dbReference>
<comment type="similarity">
    <text evidence="3">Belongs to the TRAFAC class dynamin-like GTPase superfamily. GB1/RHD3 GTPase family.</text>
</comment>
<dbReference type="AlphaFoldDB" id="A0A4W3HCR2"/>
<evidence type="ECO:0000256" key="3">
    <source>
        <dbReference type="PROSITE-ProRule" id="PRU01052"/>
    </source>
</evidence>
<dbReference type="GO" id="GO:0005525">
    <property type="term" value="F:GTP binding"/>
    <property type="evidence" value="ECO:0007669"/>
    <property type="project" value="UniProtKB-KW"/>
</dbReference>
<reference evidence="6" key="3">
    <citation type="journal article" date="2014" name="Nature">
        <title>Elephant shark genome provides unique insights into gnathostome evolution.</title>
        <authorList>
            <consortium name="International Elephant Shark Genome Sequencing Consortium"/>
            <person name="Venkatesh B."/>
            <person name="Lee A.P."/>
            <person name="Ravi V."/>
            <person name="Maurya A.K."/>
            <person name="Lian M.M."/>
            <person name="Swann J.B."/>
            <person name="Ohta Y."/>
            <person name="Flajnik M.F."/>
            <person name="Sutoh Y."/>
            <person name="Kasahara M."/>
            <person name="Hoon S."/>
            <person name="Gangu V."/>
            <person name="Roy S.W."/>
            <person name="Irimia M."/>
            <person name="Korzh V."/>
            <person name="Kondrychyn I."/>
            <person name="Lim Z.W."/>
            <person name="Tay B.H."/>
            <person name="Tohari S."/>
            <person name="Kong K.W."/>
            <person name="Ho S."/>
            <person name="Lorente-Galdos B."/>
            <person name="Quilez J."/>
            <person name="Marques-Bonet T."/>
            <person name="Raney B.J."/>
            <person name="Ingham P.W."/>
            <person name="Tay A."/>
            <person name="Hillier L.W."/>
            <person name="Minx P."/>
            <person name="Boehm T."/>
            <person name="Wilson R.K."/>
            <person name="Brenner S."/>
            <person name="Warren W.C."/>
        </authorList>
    </citation>
    <scope>NUCLEOTIDE SEQUENCE [LARGE SCALE GENOMIC DNA]</scope>
</reference>
<evidence type="ECO:0000256" key="1">
    <source>
        <dbReference type="ARBA" id="ARBA00022741"/>
    </source>
</evidence>
<reference evidence="6" key="2">
    <citation type="journal article" date="2007" name="PLoS Biol.">
        <title>Survey sequencing and comparative analysis of the elephant shark (Callorhinchus milii) genome.</title>
        <authorList>
            <person name="Venkatesh B."/>
            <person name="Kirkness E.F."/>
            <person name="Loh Y.H."/>
            <person name="Halpern A.L."/>
            <person name="Lee A.P."/>
            <person name="Johnson J."/>
            <person name="Dandona N."/>
            <person name="Viswanathan L.D."/>
            <person name="Tay A."/>
            <person name="Venter J.C."/>
            <person name="Strausberg R.L."/>
            <person name="Brenner S."/>
        </authorList>
    </citation>
    <scope>NUCLEOTIDE SEQUENCE [LARGE SCALE GENOMIC DNA]</scope>
</reference>
<dbReference type="SUPFAM" id="SSF52540">
    <property type="entry name" value="P-loop containing nucleoside triphosphate hydrolases"/>
    <property type="match status" value="1"/>
</dbReference>
<accession>A0A4W3HCR2</accession>
<evidence type="ECO:0000313" key="6">
    <source>
        <dbReference type="Proteomes" id="UP000314986"/>
    </source>
</evidence>
<dbReference type="PANTHER" id="PTHR10751">
    <property type="entry name" value="GUANYLATE BINDING PROTEIN"/>
    <property type="match status" value="1"/>
</dbReference>
<keyword evidence="1" id="KW-0547">Nucleotide-binding</keyword>
<reference evidence="5" key="4">
    <citation type="submission" date="2025-08" db="UniProtKB">
        <authorList>
            <consortium name="Ensembl"/>
        </authorList>
    </citation>
    <scope>IDENTIFICATION</scope>
</reference>
<keyword evidence="6" id="KW-1185">Reference proteome</keyword>
<dbReference type="OMA" id="WRTSTFK"/>
<proteinExistence type="inferred from homology"/>
<dbReference type="STRING" id="7868.ENSCMIP00000013651"/>
<dbReference type="InterPro" id="IPR027417">
    <property type="entry name" value="P-loop_NTPase"/>
</dbReference>
<sequence length="131" mass="14872">MDKDEEEKMSEKKGPVILIKSSGYGNLQVNDEALKILSQINQPVVVVAIIGWYRTKNSYLMNNLAGELTGFCLGSIVQSETKGIWMWCMPHPGNDNQCLVLLDTEDLCDIENVTVYYTNGVIYSRLQWFDM</sequence>
<dbReference type="Ensembl" id="ENSCMIT00000013950.1">
    <property type="protein sequence ID" value="ENSCMIP00000013651.1"/>
    <property type="gene ID" value="ENSCMIG00000006823.1"/>
</dbReference>
<dbReference type="InParanoid" id="A0A4W3HCR2"/>
<organism evidence="5 6">
    <name type="scientific">Callorhinchus milii</name>
    <name type="common">Ghost shark</name>
    <dbReference type="NCBI Taxonomy" id="7868"/>
    <lineage>
        <taxon>Eukaryota</taxon>
        <taxon>Metazoa</taxon>
        <taxon>Chordata</taxon>
        <taxon>Craniata</taxon>
        <taxon>Vertebrata</taxon>
        <taxon>Chondrichthyes</taxon>
        <taxon>Holocephali</taxon>
        <taxon>Chimaeriformes</taxon>
        <taxon>Callorhinchidae</taxon>
        <taxon>Callorhinchus</taxon>
    </lineage>
</organism>
<dbReference type="GO" id="GO:0003924">
    <property type="term" value="F:GTPase activity"/>
    <property type="evidence" value="ECO:0007669"/>
    <property type="project" value="InterPro"/>
</dbReference>
<evidence type="ECO:0000259" key="4">
    <source>
        <dbReference type="PROSITE" id="PS51715"/>
    </source>
</evidence>
<dbReference type="Pfam" id="PF02263">
    <property type="entry name" value="GBP"/>
    <property type="match status" value="1"/>
</dbReference>
<dbReference type="Proteomes" id="UP000314986">
    <property type="component" value="Unassembled WGS sequence"/>
</dbReference>
<dbReference type="InterPro" id="IPR015894">
    <property type="entry name" value="Guanylate-bd_N"/>
</dbReference>
<name>A0A4W3HCR2_CALMI</name>
<reference evidence="6" key="1">
    <citation type="journal article" date="2006" name="Science">
        <title>Ancient noncoding elements conserved in the human genome.</title>
        <authorList>
            <person name="Venkatesh B."/>
            <person name="Kirkness E.F."/>
            <person name="Loh Y.H."/>
            <person name="Halpern A.L."/>
            <person name="Lee A.P."/>
            <person name="Johnson J."/>
            <person name="Dandona N."/>
            <person name="Viswanathan L.D."/>
            <person name="Tay A."/>
            <person name="Venter J.C."/>
            <person name="Strausberg R.L."/>
            <person name="Brenner S."/>
        </authorList>
    </citation>
    <scope>NUCLEOTIDE SEQUENCE [LARGE SCALE GENOMIC DNA]</scope>
</reference>
<protein>
    <recommendedName>
        <fullName evidence="4">GB1/RHD3-type G domain-containing protein</fullName>
    </recommendedName>
</protein>
<evidence type="ECO:0000313" key="5">
    <source>
        <dbReference type="Ensembl" id="ENSCMIP00000013651.1"/>
    </source>
</evidence>
<evidence type="ECO:0000256" key="2">
    <source>
        <dbReference type="ARBA" id="ARBA00023134"/>
    </source>
</evidence>
<keyword evidence="2" id="KW-0342">GTP-binding</keyword>
<dbReference type="PROSITE" id="PS51715">
    <property type="entry name" value="G_GB1_RHD3"/>
    <property type="match status" value="1"/>
</dbReference>
<reference evidence="5" key="5">
    <citation type="submission" date="2025-09" db="UniProtKB">
        <authorList>
            <consortium name="Ensembl"/>
        </authorList>
    </citation>
    <scope>IDENTIFICATION</scope>
</reference>
<dbReference type="Gene3D" id="3.40.50.300">
    <property type="entry name" value="P-loop containing nucleotide triphosphate hydrolases"/>
    <property type="match status" value="1"/>
</dbReference>
<dbReference type="GeneTree" id="ENSGT00940000162297"/>